<dbReference type="GO" id="GO:0010468">
    <property type="term" value="P:regulation of gene expression"/>
    <property type="evidence" value="ECO:0007669"/>
    <property type="project" value="TreeGrafter"/>
</dbReference>
<name>A0A6A6IGG5_9PLEO</name>
<organism evidence="7 8">
    <name type="scientific">Trematosphaeria pertusa</name>
    <dbReference type="NCBI Taxonomy" id="390896"/>
    <lineage>
        <taxon>Eukaryota</taxon>
        <taxon>Fungi</taxon>
        <taxon>Dikarya</taxon>
        <taxon>Ascomycota</taxon>
        <taxon>Pezizomycotina</taxon>
        <taxon>Dothideomycetes</taxon>
        <taxon>Pleosporomycetidae</taxon>
        <taxon>Pleosporales</taxon>
        <taxon>Massarineae</taxon>
        <taxon>Trematosphaeriaceae</taxon>
        <taxon>Trematosphaeria</taxon>
    </lineage>
</organism>
<keyword evidence="5" id="KW-0812">Transmembrane</keyword>
<dbReference type="Gene3D" id="1.10.150.50">
    <property type="entry name" value="Transcription Factor, Ets-1"/>
    <property type="match status" value="1"/>
</dbReference>
<dbReference type="PANTHER" id="PTHR46040">
    <property type="entry name" value="HIGH MOBILITY GROUP PROTEIN 2"/>
    <property type="match status" value="1"/>
</dbReference>
<dbReference type="EMBL" id="ML987194">
    <property type="protein sequence ID" value="KAF2249684.1"/>
    <property type="molecule type" value="Genomic_DNA"/>
</dbReference>
<dbReference type="Proteomes" id="UP000800094">
    <property type="component" value="Unassembled WGS sequence"/>
</dbReference>
<evidence type="ECO:0000256" key="4">
    <source>
        <dbReference type="SAM" id="MobiDB-lite"/>
    </source>
</evidence>
<dbReference type="SMART" id="SM00398">
    <property type="entry name" value="HMG"/>
    <property type="match status" value="1"/>
</dbReference>
<gene>
    <name evidence="7" type="ORF">BU26DRAFT_518259</name>
</gene>
<dbReference type="Pfam" id="PF00505">
    <property type="entry name" value="HMG_box"/>
    <property type="match status" value="1"/>
</dbReference>
<dbReference type="InterPro" id="IPR013761">
    <property type="entry name" value="SAM/pointed_sf"/>
</dbReference>
<dbReference type="InterPro" id="IPR036910">
    <property type="entry name" value="HMG_box_dom_sf"/>
</dbReference>
<evidence type="ECO:0000256" key="2">
    <source>
        <dbReference type="ARBA" id="ARBA00023242"/>
    </source>
</evidence>
<feature type="compositionally biased region" description="Polar residues" evidence="4">
    <location>
        <begin position="84"/>
        <end position="96"/>
    </location>
</feature>
<evidence type="ECO:0000259" key="6">
    <source>
        <dbReference type="PROSITE" id="PS50118"/>
    </source>
</evidence>
<feature type="domain" description="HMG box" evidence="6">
    <location>
        <begin position="126"/>
        <end position="192"/>
    </location>
</feature>
<keyword evidence="5" id="KW-0472">Membrane</keyword>
<keyword evidence="1 3" id="KW-0238">DNA-binding</keyword>
<feature type="transmembrane region" description="Helical" evidence="5">
    <location>
        <begin position="625"/>
        <end position="645"/>
    </location>
</feature>
<dbReference type="InterPro" id="IPR001660">
    <property type="entry name" value="SAM"/>
</dbReference>
<dbReference type="RefSeq" id="XP_033684688.1">
    <property type="nucleotide sequence ID" value="XM_033828769.1"/>
</dbReference>
<evidence type="ECO:0000313" key="8">
    <source>
        <dbReference type="Proteomes" id="UP000800094"/>
    </source>
</evidence>
<dbReference type="SUPFAM" id="SSF47095">
    <property type="entry name" value="HMG-box"/>
    <property type="match status" value="1"/>
</dbReference>
<feature type="transmembrane region" description="Helical" evidence="5">
    <location>
        <begin position="548"/>
        <end position="567"/>
    </location>
</feature>
<evidence type="ECO:0000256" key="5">
    <source>
        <dbReference type="SAM" id="Phobius"/>
    </source>
</evidence>
<dbReference type="GeneID" id="54582099"/>
<keyword evidence="5" id="KW-1133">Transmembrane helix</keyword>
<feature type="region of interest" description="Disordered" evidence="4">
    <location>
        <begin position="82"/>
        <end position="130"/>
    </location>
</feature>
<keyword evidence="8" id="KW-1185">Reference proteome</keyword>
<dbReference type="PROSITE" id="PS50118">
    <property type="entry name" value="HMG_BOX_2"/>
    <property type="match status" value="1"/>
</dbReference>
<dbReference type="InterPro" id="IPR051965">
    <property type="entry name" value="ChromReg_NeuronalGeneExpr"/>
</dbReference>
<dbReference type="OrthoDB" id="1919336at2759"/>
<feature type="region of interest" description="Disordered" evidence="4">
    <location>
        <begin position="211"/>
        <end position="254"/>
    </location>
</feature>
<evidence type="ECO:0000313" key="7">
    <source>
        <dbReference type="EMBL" id="KAF2249684.1"/>
    </source>
</evidence>
<evidence type="ECO:0000256" key="3">
    <source>
        <dbReference type="PROSITE-ProRule" id="PRU00267"/>
    </source>
</evidence>
<dbReference type="GO" id="GO:0003677">
    <property type="term" value="F:DNA binding"/>
    <property type="evidence" value="ECO:0007669"/>
    <property type="project" value="UniProtKB-UniRule"/>
</dbReference>
<keyword evidence="2 3" id="KW-0539">Nucleus</keyword>
<dbReference type="CDD" id="cd12148">
    <property type="entry name" value="fungal_TF_MHR"/>
    <property type="match status" value="1"/>
</dbReference>
<feature type="compositionally biased region" description="Low complexity" evidence="4">
    <location>
        <begin position="237"/>
        <end position="252"/>
    </location>
</feature>
<dbReference type="Gene3D" id="1.10.30.10">
    <property type="entry name" value="High mobility group box domain"/>
    <property type="match status" value="1"/>
</dbReference>
<feature type="DNA-binding region" description="HMG box" evidence="3">
    <location>
        <begin position="126"/>
        <end position="192"/>
    </location>
</feature>
<dbReference type="SUPFAM" id="SSF47769">
    <property type="entry name" value="SAM/Pointed domain"/>
    <property type="match status" value="1"/>
</dbReference>
<evidence type="ECO:0000256" key="1">
    <source>
        <dbReference type="ARBA" id="ARBA00023125"/>
    </source>
</evidence>
<dbReference type="SMART" id="SM00454">
    <property type="entry name" value="SAM"/>
    <property type="match status" value="1"/>
</dbReference>
<protein>
    <recommendedName>
        <fullName evidence="6">HMG box domain-containing protein</fullName>
    </recommendedName>
</protein>
<dbReference type="Pfam" id="PF00536">
    <property type="entry name" value="SAM_1"/>
    <property type="match status" value="1"/>
</dbReference>
<reference evidence="7" key="1">
    <citation type="journal article" date="2020" name="Stud. Mycol.">
        <title>101 Dothideomycetes genomes: a test case for predicting lifestyles and emergence of pathogens.</title>
        <authorList>
            <person name="Haridas S."/>
            <person name="Albert R."/>
            <person name="Binder M."/>
            <person name="Bloem J."/>
            <person name="Labutti K."/>
            <person name="Salamov A."/>
            <person name="Andreopoulos B."/>
            <person name="Baker S."/>
            <person name="Barry K."/>
            <person name="Bills G."/>
            <person name="Bluhm B."/>
            <person name="Cannon C."/>
            <person name="Castanera R."/>
            <person name="Culley D."/>
            <person name="Daum C."/>
            <person name="Ezra D."/>
            <person name="Gonzalez J."/>
            <person name="Henrissat B."/>
            <person name="Kuo A."/>
            <person name="Liang C."/>
            <person name="Lipzen A."/>
            <person name="Lutzoni F."/>
            <person name="Magnuson J."/>
            <person name="Mondo S."/>
            <person name="Nolan M."/>
            <person name="Ohm R."/>
            <person name="Pangilinan J."/>
            <person name="Park H.-J."/>
            <person name="Ramirez L."/>
            <person name="Alfaro M."/>
            <person name="Sun H."/>
            <person name="Tritt A."/>
            <person name="Yoshinaga Y."/>
            <person name="Zwiers L.-H."/>
            <person name="Turgeon B."/>
            <person name="Goodwin S."/>
            <person name="Spatafora J."/>
            <person name="Crous P."/>
            <person name="Grigoriev I."/>
        </authorList>
    </citation>
    <scope>NUCLEOTIDE SEQUENCE</scope>
    <source>
        <strain evidence="7">CBS 122368</strain>
    </source>
</reference>
<sequence>MTIPSPPPNNASMPELPDVLARLGLTDYLTALTSNGFHNWETVLDITEEDLTALSFKLGHRRTLQREIATYRGVPATLALESDSAPNDQTSLSTSALECLARQTSTPPPREKRRYRRHPRPDSNAPKKPKTAYVNFADQLRTDPEISALSFVDIAKEVGRRWQELPPEKKRVWESQAARAMQEYEAQMDEYKKTDSWRKYQVYLADFKAQQQVAHGKRSNSGRTGSFNRRDNYSRASPSSSDSPVSVPSSSSTGTEAEVCHNALTLAFSELVCLRGEILGQGVQPYDERHLPPETLTRRAMYAFVQGTGSLLYMWTYVQVDEILDRIYRPQKPVDAMTLAECFTVASMGAHYDMDCFPDRIRRVLYASGTLSFHEKTARIDYFRTMRLLLSMSFYALLEKHMSARYLIAAGLQIARWKCPVLLSSNSGDVSDCWRRIFRSLIFMDCWLSYTLGYTSEVTDSDISIACGAYRPELATIDEQIHTQTSKVALIAAEISKTLASPELATRENIAMLTGKLETWRMEVPLMLQIPTLTSDNPPDLTLYQRRAILMVHIMYLGALILLYRQLLVATAETHLTDGAAWGLNLTLEDAKRYRNECAIAGQQIARILRLISFDGTLTKRCWLIIYWAFTACIVLFFTATTKLLEGQPDGVEQDLAYGKGCMDMLEPCRDFEPLAARYLETLWPLYDTLRDIHHRMMGRAKTRIFSLIQADPTQLSPPIPVSKTEMGPISEKLSVLLTDPFGRKQNLPGDNGMRRLLNADGSCSVFWWK</sequence>
<proteinExistence type="predicted"/>
<dbReference type="PANTHER" id="PTHR46040:SF3">
    <property type="entry name" value="HIGH MOBILITY GROUP PROTEIN 2"/>
    <property type="match status" value="1"/>
</dbReference>
<dbReference type="GO" id="GO:0005634">
    <property type="term" value="C:nucleus"/>
    <property type="evidence" value="ECO:0007669"/>
    <property type="project" value="UniProtKB-UniRule"/>
</dbReference>
<dbReference type="InterPro" id="IPR009071">
    <property type="entry name" value="HMG_box_dom"/>
</dbReference>
<dbReference type="AlphaFoldDB" id="A0A6A6IGG5"/>
<accession>A0A6A6IGG5</accession>